<dbReference type="PROSITE" id="PS50853">
    <property type="entry name" value="FN3"/>
    <property type="match status" value="1"/>
</dbReference>
<dbReference type="STRING" id="420404.SAMN05421793_12233"/>
<name>A0A1H6K7W7_9FLAO</name>
<keyword evidence="1 2" id="KW-0732">Signal</keyword>
<proteinExistence type="predicted"/>
<dbReference type="InterPro" id="IPR013783">
    <property type="entry name" value="Ig-like_fold"/>
</dbReference>
<dbReference type="InterPro" id="IPR036116">
    <property type="entry name" value="FN3_sf"/>
</dbReference>
<dbReference type="GO" id="GO:0008237">
    <property type="term" value="F:metallopeptidase activity"/>
    <property type="evidence" value="ECO:0007669"/>
    <property type="project" value="InterPro"/>
</dbReference>
<gene>
    <name evidence="4" type="ORF">SAMN05421793_12233</name>
</gene>
<feature type="chain" id="PRO_5011714369" evidence="2">
    <location>
        <begin position="20"/>
        <end position="976"/>
    </location>
</feature>
<dbReference type="RefSeq" id="WP_089770188.1">
    <property type="nucleotide sequence ID" value="NZ_FNWX01000022.1"/>
</dbReference>
<dbReference type="InterPro" id="IPR024079">
    <property type="entry name" value="MetalloPept_cat_dom_sf"/>
</dbReference>
<dbReference type="Pfam" id="PF00041">
    <property type="entry name" value="fn3"/>
    <property type="match status" value="1"/>
</dbReference>
<dbReference type="Proteomes" id="UP000198555">
    <property type="component" value="Unassembled WGS sequence"/>
</dbReference>
<evidence type="ECO:0000256" key="1">
    <source>
        <dbReference type="ARBA" id="ARBA00022729"/>
    </source>
</evidence>
<evidence type="ECO:0000256" key="2">
    <source>
        <dbReference type="SAM" id="SignalP"/>
    </source>
</evidence>
<dbReference type="SUPFAM" id="SSF49265">
    <property type="entry name" value="Fibronectin type III"/>
    <property type="match status" value="1"/>
</dbReference>
<dbReference type="Pfam" id="PF20009">
    <property type="entry name" value="GEVED"/>
    <property type="match status" value="1"/>
</dbReference>
<organism evidence="4 5">
    <name type="scientific">Epilithonimonas hominis</name>
    <dbReference type="NCBI Taxonomy" id="420404"/>
    <lineage>
        <taxon>Bacteria</taxon>
        <taxon>Pseudomonadati</taxon>
        <taxon>Bacteroidota</taxon>
        <taxon>Flavobacteriia</taxon>
        <taxon>Flavobacteriales</taxon>
        <taxon>Weeksellaceae</taxon>
        <taxon>Chryseobacterium group</taxon>
        <taxon>Epilithonimonas</taxon>
    </lineage>
</organism>
<reference evidence="5" key="1">
    <citation type="submission" date="2016-10" db="EMBL/GenBank/DDBJ databases">
        <authorList>
            <person name="Varghese N."/>
            <person name="Submissions S."/>
        </authorList>
    </citation>
    <scope>NUCLEOTIDE SEQUENCE [LARGE SCALE GENOMIC DNA]</scope>
    <source>
        <strain evidence="5">DSM 19326</strain>
    </source>
</reference>
<dbReference type="Gene3D" id="3.40.390.10">
    <property type="entry name" value="Collagenase (Catalytic Domain)"/>
    <property type="match status" value="1"/>
</dbReference>
<dbReference type="NCBIfam" id="TIGR04183">
    <property type="entry name" value="Por_Secre_tail"/>
    <property type="match status" value="1"/>
</dbReference>
<accession>A0A1H6K7W7</accession>
<dbReference type="SUPFAM" id="SSF55486">
    <property type="entry name" value="Metalloproteases ('zincins'), catalytic domain"/>
    <property type="match status" value="1"/>
</dbReference>
<feature type="domain" description="Fibronectin type-III" evidence="3">
    <location>
        <begin position="667"/>
        <end position="753"/>
    </location>
</feature>
<dbReference type="InterPro" id="IPR003961">
    <property type="entry name" value="FN3_dom"/>
</dbReference>
<dbReference type="AlphaFoldDB" id="A0A1H6K7W7"/>
<sequence>MKKIFTTLLSFGMVAGALAQWTPTTMKGENLRQNGATKFYSLDVNAIRTQLQNAQPTGKDSKPVIISVPTLNGKIERFKVYSLPVVVQSLADRYQLGSYVGTGIDDPEKYIRFSVAPDDFQSMIIKNGIYEFVEPQNKEKSVYGVHPKTNKTSGANGSWLCNSTEPLVTKKEIEKLANGSNFTNSATDFSKASDQKYRTMRLAMSVTGEYTAYHGGTIAGALAAINATLTRTNGIFENDFALHLILQDFPQLIYTDPATDPYSDANVGTASSNSNNLKGWGLQLQNTLSTTIGNSAYDIGHLFGATGGGGNAGCIGCVCVNPTGTTSTNLNKGKGSAFTSPADGIPEGDNFDIDYVAHEIGHQLGANHTFSNSLESSGQNVEPGSGSTIMGYAGITGVTDVQAHSDPYFHINSIIQVQNNLTSKTCDIETAVANQPPVIVAMPDVTIPKSTAFVLTAQATDAEGNPITYCWEQTDNATSTTSTSNLGNNTNGPTFRSWNPTTEPVRYFPKLSTVLAGNLKSTTDWEAVSTVARTTNYKVTVRNNNPDKTQQQTQYGTQRVVVGTAGPFKVTSTKVYNNVVAAFTWDPVGTTAAPYNVANVKIDYTTDNGNTWTVLAASTPNDGTEELNFNTFATNSQLTIRVSALGNVFYAVGKVTVSEMMNCNGTAPAGLAASEISQTGAKIDWDAVANATYTLRYKKAADTNWTEVNNLTTNTYTISGLELSTAYNVSVANVCSGSTGAYATTDFTTKGIEYCTAGASSTSYEKISNVTFANINNNSTSTAGYEDFTTVIGNVNAGKTYDFSASFSGTSYAEDQVLVWIDLNQDGNFDDAGEKVLVTTAKKSPWTGSIAIPATAKIGQTRMRVRLHDSTLTPNTTPCGTSGYGQVEDYTLNVGQLAVSDVKKNSVNVYPNPTKDIINISNVSSKAQFEIYSVGGQLVNQGITDGKVNVSKLTKGVYILTVESNGEKSQTKFIKN</sequence>
<dbReference type="Gene3D" id="2.60.40.10">
    <property type="entry name" value="Immunoglobulins"/>
    <property type="match status" value="1"/>
</dbReference>
<feature type="signal peptide" evidence="2">
    <location>
        <begin position="1"/>
        <end position="19"/>
    </location>
</feature>
<evidence type="ECO:0000259" key="3">
    <source>
        <dbReference type="PROSITE" id="PS50853"/>
    </source>
</evidence>
<dbReference type="Pfam" id="PF13583">
    <property type="entry name" value="Reprolysin_4"/>
    <property type="match status" value="1"/>
</dbReference>
<protein>
    <submittedName>
        <fullName evidence="4">Por secretion system C-terminal sorting domain-containing protein</fullName>
    </submittedName>
</protein>
<keyword evidence="5" id="KW-1185">Reference proteome</keyword>
<dbReference type="EMBL" id="FNWX01000022">
    <property type="protein sequence ID" value="SEH71339.1"/>
    <property type="molecule type" value="Genomic_DNA"/>
</dbReference>
<dbReference type="Pfam" id="PF18962">
    <property type="entry name" value="Por_Secre_tail"/>
    <property type="match status" value="1"/>
</dbReference>
<evidence type="ECO:0000313" key="4">
    <source>
        <dbReference type="EMBL" id="SEH71339.1"/>
    </source>
</evidence>
<evidence type="ECO:0000313" key="5">
    <source>
        <dbReference type="Proteomes" id="UP000198555"/>
    </source>
</evidence>
<dbReference type="InterPro" id="IPR045474">
    <property type="entry name" value="GEVED"/>
</dbReference>
<dbReference type="SMART" id="SM00060">
    <property type="entry name" value="FN3"/>
    <property type="match status" value="2"/>
</dbReference>
<dbReference type="CDD" id="cd00063">
    <property type="entry name" value="FN3"/>
    <property type="match status" value="1"/>
</dbReference>
<dbReference type="InterPro" id="IPR026444">
    <property type="entry name" value="Secre_tail"/>
</dbReference>